<dbReference type="InterPro" id="IPR001807">
    <property type="entry name" value="ClC"/>
</dbReference>
<proteinExistence type="predicted"/>
<evidence type="ECO:0000256" key="3">
    <source>
        <dbReference type="ARBA" id="ARBA00022989"/>
    </source>
</evidence>
<evidence type="ECO:0000313" key="6">
    <source>
        <dbReference type="EMBL" id="PXX30346.1"/>
    </source>
</evidence>
<dbReference type="SUPFAM" id="SSF81340">
    <property type="entry name" value="Clc chloride channel"/>
    <property type="match status" value="1"/>
</dbReference>
<evidence type="ECO:0000256" key="5">
    <source>
        <dbReference type="SAM" id="Phobius"/>
    </source>
</evidence>
<dbReference type="PANTHER" id="PTHR43427:SF12">
    <property type="entry name" value="CHLORIDE TRANSPORTER"/>
    <property type="match status" value="1"/>
</dbReference>
<feature type="transmembrane region" description="Helical" evidence="5">
    <location>
        <begin position="20"/>
        <end position="41"/>
    </location>
</feature>
<name>A0A318IHC9_BURPY</name>
<evidence type="ECO:0000313" key="7">
    <source>
        <dbReference type="Proteomes" id="UP000247755"/>
    </source>
</evidence>
<dbReference type="RefSeq" id="WP_072439302.1">
    <property type="nucleotide sequence ID" value="NZ_QJJY01000015.1"/>
</dbReference>
<dbReference type="GO" id="GO:0016020">
    <property type="term" value="C:membrane"/>
    <property type="evidence" value="ECO:0007669"/>
    <property type="project" value="UniProtKB-SubCell"/>
</dbReference>
<keyword evidence="2 5" id="KW-0812">Transmembrane</keyword>
<sequence>MFFTTSADLLATVRYVCRWLALSALLGALAGTASALFLIALDWATGTRMTHPWLLWGLPAAGFATGWIYHRFGQSVARGNNLLIDEIHDPKALVPKRMAPLVLVATVVTHLFGGSAGREGTAVQMGGALADRVTHMFRLDREHRRVLLMGGIAAGFASVFGTPLAGAVFGLEVLAIGRVRYDALLTCVASAIVADVVCRAWGVHHTAYAIPFVPAVSATGLAVTVVAGIAFGVVGRLFAFATHALTAWFRRVVRYAPLQPVLGGLLVAAAATVLNVPQYLGLGIPTIEAAFHGPLPLYDFAGKFAFTVVTLASGFKGGEVTPLFYIGATLGNALGQVLALPVAVLAGLGFVAVFAGAANTPIASTIMAIELFGADIGAYAIVACVVAYLFSGHAGIYRAQRVAVGKGAQAEAE</sequence>
<dbReference type="Pfam" id="PF00654">
    <property type="entry name" value="Voltage_CLC"/>
    <property type="match status" value="1"/>
</dbReference>
<keyword evidence="3 5" id="KW-1133">Transmembrane helix</keyword>
<dbReference type="PANTHER" id="PTHR43427">
    <property type="entry name" value="CHLORIDE CHANNEL PROTEIN CLC-E"/>
    <property type="match status" value="1"/>
</dbReference>
<feature type="transmembrane region" description="Helical" evidence="5">
    <location>
        <begin position="146"/>
        <end position="171"/>
    </location>
</feature>
<feature type="transmembrane region" description="Helical" evidence="5">
    <location>
        <begin position="371"/>
        <end position="391"/>
    </location>
</feature>
<dbReference type="AlphaFoldDB" id="A0A318IHC9"/>
<organism evidence="6 7">
    <name type="scientific">Burkholderia pyrrocinia</name>
    <name type="common">Pseudomonas pyrrocinia</name>
    <dbReference type="NCBI Taxonomy" id="60550"/>
    <lineage>
        <taxon>Bacteria</taxon>
        <taxon>Pseudomonadati</taxon>
        <taxon>Pseudomonadota</taxon>
        <taxon>Betaproteobacteria</taxon>
        <taxon>Burkholderiales</taxon>
        <taxon>Burkholderiaceae</taxon>
        <taxon>Burkholderia</taxon>
        <taxon>Burkholderia cepacia complex</taxon>
    </lineage>
</organism>
<protein>
    <submittedName>
        <fullName evidence="6">H+/Cl-antiporter ClcA</fullName>
    </submittedName>
</protein>
<evidence type="ECO:0000256" key="2">
    <source>
        <dbReference type="ARBA" id="ARBA00022692"/>
    </source>
</evidence>
<dbReference type="EMBL" id="QJJY01000015">
    <property type="protein sequence ID" value="PXX30346.1"/>
    <property type="molecule type" value="Genomic_DNA"/>
</dbReference>
<evidence type="ECO:0000256" key="1">
    <source>
        <dbReference type="ARBA" id="ARBA00004141"/>
    </source>
</evidence>
<reference evidence="6 7" key="1">
    <citation type="submission" date="2018-05" db="EMBL/GenBank/DDBJ databases">
        <title>Comparative genomics of bacterial root endophytes of switchgrass collected from native prairies over two seasons.</title>
        <authorList>
            <person name="Tang Y."/>
        </authorList>
    </citation>
    <scope>NUCLEOTIDE SEQUENCE [LARGE SCALE GENOMIC DNA]</scope>
    <source>
        <strain evidence="6 7">NFIX32</strain>
    </source>
</reference>
<keyword evidence="4 5" id="KW-0472">Membrane</keyword>
<dbReference type="GO" id="GO:0015108">
    <property type="term" value="F:chloride transmembrane transporter activity"/>
    <property type="evidence" value="ECO:0007669"/>
    <property type="project" value="InterPro"/>
</dbReference>
<gene>
    <name evidence="6" type="ORF">NA66_1015123</name>
</gene>
<dbReference type="Gene3D" id="1.10.3080.10">
    <property type="entry name" value="Clc chloride channel"/>
    <property type="match status" value="1"/>
</dbReference>
<feature type="transmembrane region" description="Helical" evidence="5">
    <location>
        <begin position="222"/>
        <end position="249"/>
    </location>
</feature>
<feature type="transmembrane region" description="Helical" evidence="5">
    <location>
        <begin position="261"/>
        <end position="280"/>
    </location>
</feature>
<dbReference type="Proteomes" id="UP000247755">
    <property type="component" value="Unassembled WGS sequence"/>
</dbReference>
<evidence type="ECO:0000256" key="4">
    <source>
        <dbReference type="ARBA" id="ARBA00023136"/>
    </source>
</evidence>
<dbReference type="CDD" id="cd03682">
    <property type="entry name" value="ClC_sycA_like"/>
    <property type="match status" value="1"/>
</dbReference>
<feature type="transmembrane region" description="Helical" evidence="5">
    <location>
        <begin position="53"/>
        <end position="70"/>
    </location>
</feature>
<comment type="caution">
    <text evidence="6">The sequence shown here is derived from an EMBL/GenBank/DDBJ whole genome shotgun (WGS) entry which is preliminary data.</text>
</comment>
<comment type="subcellular location">
    <subcellularLocation>
        <location evidence="1">Membrane</location>
        <topology evidence="1">Multi-pass membrane protein</topology>
    </subcellularLocation>
</comment>
<accession>A0A318IHC9</accession>
<dbReference type="InterPro" id="IPR014743">
    <property type="entry name" value="Cl-channel_core"/>
</dbReference>
<dbReference type="InterPro" id="IPR050368">
    <property type="entry name" value="ClC-type_chloride_channel"/>
</dbReference>
<feature type="transmembrane region" description="Helical" evidence="5">
    <location>
        <begin position="337"/>
        <end position="359"/>
    </location>
</feature>
<feature type="transmembrane region" description="Helical" evidence="5">
    <location>
        <begin position="300"/>
        <end position="325"/>
    </location>
</feature>